<dbReference type="PROSITE" id="PS50966">
    <property type="entry name" value="ZF_SWIM"/>
    <property type="match status" value="1"/>
</dbReference>
<protein>
    <recommendedName>
        <fullName evidence="2">SWIM-type domain-containing protein</fullName>
    </recommendedName>
</protein>
<keyword evidence="1" id="KW-0479">Metal-binding</keyword>
<proteinExistence type="predicted"/>
<keyword evidence="1" id="KW-0863">Zinc-finger</keyword>
<reference evidence="3 4" key="2">
    <citation type="journal article" date="2017" name="Nature">
        <title>The Apostasia genome and the evolution of orchids.</title>
        <authorList>
            <person name="Zhang G.Q."/>
            <person name="Liu K.W."/>
            <person name="Li Z."/>
            <person name="Lohaus R."/>
            <person name="Hsiao Y.Y."/>
            <person name="Niu S.C."/>
            <person name="Wang J.Y."/>
            <person name="Lin Y.C."/>
            <person name="Xu Q."/>
            <person name="Chen L.J."/>
            <person name="Yoshida K."/>
            <person name="Fujiwara S."/>
            <person name="Wang Z.W."/>
            <person name="Zhang Y.Q."/>
            <person name="Mitsuda N."/>
            <person name="Wang M."/>
            <person name="Liu G.H."/>
            <person name="Pecoraro L."/>
            <person name="Huang H.X."/>
            <person name="Xiao X.J."/>
            <person name="Lin M."/>
            <person name="Wu X.Y."/>
            <person name="Wu W.L."/>
            <person name="Chen Y.Y."/>
            <person name="Chang S.B."/>
            <person name="Sakamoto S."/>
            <person name="Ohme-Takagi M."/>
            <person name="Yagi M."/>
            <person name="Zeng S.J."/>
            <person name="Shen C.Y."/>
            <person name="Yeh C.M."/>
            <person name="Luo Y.B."/>
            <person name="Tsai W.C."/>
            <person name="Van de Peer Y."/>
            <person name="Liu Z.J."/>
        </authorList>
    </citation>
    <scope>NUCLEOTIDE SEQUENCE [LARGE SCALE GENOMIC DNA]</scope>
    <source>
        <tissue evidence="3">The whole plant</tissue>
    </source>
</reference>
<accession>A0A2I0VCY9</accession>
<dbReference type="Proteomes" id="UP000233837">
    <property type="component" value="Unassembled WGS sequence"/>
</dbReference>
<gene>
    <name evidence="3" type="ORF">MA16_Dca028574</name>
</gene>
<dbReference type="AlphaFoldDB" id="A0A2I0VCY9"/>
<reference evidence="3 4" key="1">
    <citation type="journal article" date="2016" name="Sci. Rep.">
        <title>The Dendrobium catenatum Lindl. genome sequence provides insights into polysaccharide synthase, floral development and adaptive evolution.</title>
        <authorList>
            <person name="Zhang G.Q."/>
            <person name="Xu Q."/>
            <person name="Bian C."/>
            <person name="Tsai W.C."/>
            <person name="Yeh C.M."/>
            <person name="Liu K.W."/>
            <person name="Yoshida K."/>
            <person name="Zhang L.S."/>
            <person name="Chang S.B."/>
            <person name="Chen F."/>
            <person name="Shi Y."/>
            <person name="Su Y.Y."/>
            <person name="Zhang Y.Q."/>
            <person name="Chen L.J."/>
            <person name="Yin Y."/>
            <person name="Lin M."/>
            <person name="Huang H."/>
            <person name="Deng H."/>
            <person name="Wang Z.W."/>
            <person name="Zhu S.L."/>
            <person name="Zhao X."/>
            <person name="Deng C."/>
            <person name="Niu S.C."/>
            <person name="Huang J."/>
            <person name="Wang M."/>
            <person name="Liu G.H."/>
            <person name="Yang H.J."/>
            <person name="Xiao X.J."/>
            <person name="Hsiao Y.Y."/>
            <person name="Wu W.L."/>
            <person name="Chen Y.Y."/>
            <person name="Mitsuda N."/>
            <person name="Ohme-Takagi M."/>
            <person name="Luo Y.B."/>
            <person name="Van de Peer Y."/>
            <person name="Liu Z.J."/>
        </authorList>
    </citation>
    <scope>NUCLEOTIDE SEQUENCE [LARGE SCALE GENOMIC DNA]</scope>
    <source>
        <tissue evidence="3">The whole plant</tissue>
    </source>
</reference>
<feature type="domain" description="SWIM-type" evidence="2">
    <location>
        <begin position="6"/>
        <end position="41"/>
    </location>
</feature>
<sequence>MSSKSYRVDITPGNNSLCSCERPVIYNMPCAHVISSTASIRISHVDYILEYYTMNNIKMTYLEEFRTILDKEYWPTHDPTTGLYPLSPPNFRRRFDRPKINRYKNTMDEPRAQSSRVCSYCHIVGHNRTTCSTRSAKHL</sequence>
<dbReference type="GO" id="GO:0008270">
    <property type="term" value="F:zinc ion binding"/>
    <property type="evidence" value="ECO:0007669"/>
    <property type="project" value="UniProtKB-KW"/>
</dbReference>
<dbReference type="EMBL" id="KZ504760">
    <property type="protein sequence ID" value="PKU61268.1"/>
    <property type="molecule type" value="Genomic_DNA"/>
</dbReference>
<dbReference type="PROSITE" id="PS51257">
    <property type="entry name" value="PROKAR_LIPOPROTEIN"/>
    <property type="match status" value="1"/>
</dbReference>
<organism evidence="3 4">
    <name type="scientific">Dendrobium catenatum</name>
    <dbReference type="NCBI Taxonomy" id="906689"/>
    <lineage>
        <taxon>Eukaryota</taxon>
        <taxon>Viridiplantae</taxon>
        <taxon>Streptophyta</taxon>
        <taxon>Embryophyta</taxon>
        <taxon>Tracheophyta</taxon>
        <taxon>Spermatophyta</taxon>
        <taxon>Magnoliopsida</taxon>
        <taxon>Liliopsida</taxon>
        <taxon>Asparagales</taxon>
        <taxon>Orchidaceae</taxon>
        <taxon>Epidendroideae</taxon>
        <taxon>Malaxideae</taxon>
        <taxon>Dendrobiinae</taxon>
        <taxon>Dendrobium</taxon>
    </lineage>
</organism>
<evidence type="ECO:0000259" key="2">
    <source>
        <dbReference type="PROSITE" id="PS50966"/>
    </source>
</evidence>
<evidence type="ECO:0000313" key="3">
    <source>
        <dbReference type="EMBL" id="PKU61268.1"/>
    </source>
</evidence>
<name>A0A2I0VCY9_9ASPA</name>
<evidence type="ECO:0000256" key="1">
    <source>
        <dbReference type="PROSITE-ProRule" id="PRU00325"/>
    </source>
</evidence>
<evidence type="ECO:0000313" key="4">
    <source>
        <dbReference type="Proteomes" id="UP000233837"/>
    </source>
</evidence>
<dbReference type="InterPro" id="IPR007527">
    <property type="entry name" value="Znf_SWIM"/>
</dbReference>
<keyword evidence="1" id="KW-0862">Zinc</keyword>
<keyword evidence="4" id="KW-1185">Reference proteome</keyword>
<dbReference type="STRING" id="906689.A0A2I0VCY9"/>